<sequence>MTPSHSHPSYSSYYERVTGNCTRLVAAQMLSTISPPIISSSYILDNACGPGMVTEQVKLLHPDARIMATDLAPAMLEQVQQRIEREGWSDVQSDILDVRDLKSFGEGTFSHVFTNFGLLVPGDAEAGVKVARECLRVLRVGGVAVISTWADRVWPSAFCNTARAIRPHEDPQNSIAIKPEWMRGSWLMTQLENAGFGNDVEVRPCLTYTSAPTLDELVDNLLLIKEMFFKGYSDEELERARPVFREEVRELRTFEERDGEARIGMKAWIGMGWKRGNEGRFLRDVVICSMETDERL</sequence>
<organism evidence="1 2">
    <name type="scientific">Coniosporium tulheliwenetii</name>
    <dbReference type="NCBI Taxonomy" id="3383036"/>
    <lineage>
        <taxon>Eukaryota</taxon>
        <taxon>Fungi</taxon>
        <taxon>Dikarya</taxon>
        <taxon>Ascomycota</taxon>
        <taxon>Pezizomycotina</taxon>
        <taxon>Dothideomycetes</taxon>
        <taxon>Dothideomycetes incertae sedis</taxon>
        <taxon>Coniosporium</taxon>
    </lineage>
</organism>
<keyword evidence="2" id="KW-1185">Reference proteome</keyword>
<gene>
    <name evidence="1" type="ORF">H2199_008405</name>
</gene>
<protein>
    <submittedName>
        <fullName evidence="1">Uncharacterized protein</fullName>
    </submittedName>
</protein>
<proteinExistence type="predicted"/>
<dbReference type="Proteomes" id="UP001172680">
    <property type="component" value="Unassembled WGS sequence"/>
</dbReference>
<evidence type="ECO:0000313" key="2">
    <source>
        <dbReference type="Proteomes" id="UP001172680"/>
    </source>
</evidence>
<reference evidence="1" key="1">
    <citation type="submission" date="2022-10" db="EMBL/GenBank/DDBJ databases">
        <title>Culturing micro-colonial fungi from biological soil crusts in the Mojave desert and describing Neophaeococcomyces mojavensis, and introducing the new genera and species Taxawa tesnikishii.</title>
        <authorList>
            <person name="Kurbessoian T."/>
            <person name="Stajich J.E."/>
        </authorList>
    </citation>
    <scope>NUCLEOTIDE SEQUENCE</scope>
    <source>
        <strain evidence="1">JES_115</strain>
    </source>
</reference>
<name>A0ACC2YJD2_9PEZI</name>
<dbReference type="EMBL" id="JAPDRP010000027">
    <property type="protein sequence ID" value="KAJ9635402.1"/>
    <property type="molecule type" value="Genomic_DNA"/>
</dbReference>
<evidence type="ECO:0000313" key="1">
    <source>
        <dbReference type="EMBL" id="KAJ9635402.1"/>
    </source>
</evidence>
<accession>A0ACC2YJD2</accession>
<comment type="caution">
    <text evidence="1">The sequence shown here is derived from an EMBL/GenBank/DDBJ whole genome shotgun (WGS) entry which is preliminary data.</text>
</comment>